<dbReference type="PANTHER" id="PTHR15441:SF2">
    <property type="entry name" value="RIBONUCLEASE P_MRP PROTEIN SUBUNIT POP5"/>
    <property type="match status" value="1"/>
</dbReference>
<evidence type="ECO:0000256" key="2">
    <source>
        <dbReference type="ARBA" id="ARBA00022694"/>
    </source>
</evidence>
<dbReference type="Gene3D" id="3.30.70.3250">
    <property type="entry name" value="Ribonuclease P, Pop5 subunit"/>
    <property type="match status" value="1"/>
</dbReference>
<dbReference type="GO" id="GO:0000172">
    <property type="term" value="C:ribonuclease MRP complex"/>
    <property type="evidence" value="ECO:0007669"/>
    <property type="project" value="TreeGrafter"/>
</dbReference>
<comment type="caution">
    <text evidence="3">The sequence shown here is derived from an EMBL/GenBank/DDBJ whole genome shotgun (WGS) entry which is preliminary data.</text>
</comment>
<dbReference type="GO" id="GO:0033204">
    <property type="term" value="F:ribonuclease P RNA binding"/>
    <property type="evidence" value="ECO:0007669"/>
    <property type="project" value="TreeGrafter"/>
</dbReference>
<organism evidence="3 4">
    <name type="scientific">Ceratopteris richardii</name>
    <name type="common">Triangle waterfern</name>
    <dbReference type="NCBI Taxonomy" id="49495"/>
    <lineage>
        <taxon>Eukaryota</taxon>
        <taxon>Viridiplantae</taxon>
        <taxon>Streptophyta</taxon>
        <taxon>Embryophyta</taxon>
        <taxon>Tracheophyta</taxon>
        <taxon>Polypodiopsida</taxon>
        <taxon>Polypodiidae</taxon>
        <taxon>Polypodiales</taxon>
        <taxon>Pteridineae</taxon>
        <taxon>Pteridaceae</taxon>
        <taxon>Parkerioideae</taxon>
        <taxon>Ceratopteris</taxon>
    </lineage>
</organism>
<reference evidence="3" key="1">
    <citation type="submission" date="2021-08" db="EMBL/GenBank/DDBJ databases">
        <title>WGS assembly of Ceratopteris richardii.</title>
        <authorList>
            <person name="Marchant D.B."/>
            <person name="Chen G."/>
            <person name="Jenkins J."/>
            <person name="Shu S."/>
            <person name="Leebens-Mack J."/>
            <person name="Grimwood J."/>
            <person name="Schmutz J."/>
            <person name="Soltis P."/>
            <person name="Soltis D."/>
            <person name="Chen Z.-H."/>
        </authorList>
    </citation>
    <scope>NUCLEOTIDE SEQUENCE</scope>
    <source>
        <strain evidence="3">Whitten #5841</strain>
        <tissue evidence="3">Leaf</tissue>
    </source>
</reference>
<evidence type="ECO:0000256" key="1">
    <source>
        <dbReference type="ARBA" id="ARBA00010800"/>
    </source>
</evidence>
<dbReference type="GO" id="GO:0005730">
    <property type="term" value="C:nucleolus"/>
    <property type="evidence" value="ECO:0007669"/>
    <property type="project" value="TreeGrafter"/>
</dbReference>
<accession>A0A8T2QBD6</accession>
<proteinExistence type="inferred from homology"/>
<dbReference type="AlphaFoldDB" id="A0A8T2QBD6"/>
<evidence type="ECO:0000313" key="4">
    <source>
        <dbReference type="Proteomes" id="UP000825935"/>
    </source>
</evidence>
<dbReference type="GO" id="GO:0001682">
    <property type="term" value="P:tRNA 5'-leader removal"/>
    <property type="evidence" value="ECO:0007669"/>
    <property type="project" value="InterPro"/>
</dbReference>
<dbReference type="SUPFAM" id="SSF160350">
    <property type="entry name" value="Rnp2-like"/>
    <property type="match status" value="1"/>
</dbReference>
<sequence>MVVAKNRYLVFEIFTEGSKDLVLTHSSIMNAIRESVLQNFGEFGVASTLTSLQVKYVNPVTKLCVIRCSRTEYEKVWAAVTFITNMRGCPLFFNLLDLSGNIRCCRSVTLEYDKAKIELLKLSSAKNQITPAQLLAASSCLEKISQLEM</sequence>
<dbReference type="Pfam" id="PF01900">
    <property type="entry name" value="RNase_P_Rpp14"/>
    <property type="match status" value="1"/>
</dbReference>
<dbReference type="GO" id="GO:0030681">
    <property type="term" value="C:multimeric ribonuclease P complex"/>
    <property type="evidence" value="ECO:0007669"/>
    <property type="project" value="TreeGrafter"/>
</dbReference>
<dbReference type="Proteomes" id="UP000825935">
    <property type="component" value="Chromosome 36"/>
</dbReference>
<evidence type="ECO:0000313" key="3">
    <source>
        <dbReference type="EMBL" id="KAH7280813.1"/>
    </source>
</evidence>
<protein>
    <submittedName>
        <fullName evidence="3">Uncharacterized protein</fullName>
    </submittedName>
</protein>
<gene>
    <name evidence="3" type="ORF">KP509_36G015200</name>
</gene>
<dbReference type="OrthoDB" id="24745at2759"/>
<keyword evidence="4" id="KW-1185">Reference proteome</keyword>
<dbReference type="PANTHER" id="PTHR15441">
    <property type="entry name" value="RIBONUCLEASE P PROTEIN SUBUNIT P14"/>
    <property type="match status" value="1"/>
</dbReference>
<comment type="similarity">
    <text evidence="1">Belongs to the eukaryotic/archaeal RNase P protein component 2 family.</text>
</comment>
<name>A0A8T2QBD6_CERRI</name>
<dbReference type="EMBL" id="CM035441">
    <property type="protein sequence ID" value="KAH7280813.1"/>
    <property type="molecule type" value="Genomic_DNA"/>
</dbReference>
<keyword evidence="2" id="KW-0819">tRNA processing</keyword>
<dbReference type="OMA" id="MQNYLDK"/>
<dbReference type="InterPro" id="IPR038085">
    <property type="entry name" value="Rnp2-like_sf"/>
</dbReference>
<dbReference type="InterPro" id="IPR002759">
    <property type="entry name" value="Pop5/Rpp14/Rnp2-like"/>
</dbReference>